<feature type="transmembrane region" description="Helical" evidence="1">
    <location>
        <begin position="66"/>
        <end position="88"/>
    </location>
</feature>
<dbReference type="Pfam" id="PF07274">
    <property type="entry name" value="DUF1440"/>
    <property type="match status" value="1"/>
</dbReference>
<evidence type="ECO:0000256" key="1">
    <source>
        <dbReference type="SAM" id="Phobius"/>
    </source>
</evidence>
<sequence length="157" mass="18070">MIITSILIGIAAGLISGMVKIGWEAILPPRTQERDETNPPQQLLQQMGVPRRITHAYVHYSKDQKVYYIALLIHFSFSLFFGILFALTYRAWPIIGMWQGTLYGIVIWFAFHIVIMPVLKTVPSPAKQPFTEHFSEILGHIVWAWTIYLVVIALMYH</sequence>
<keyword evidence="1" id="KW-0472">Membrane</keyword>
<evidence type="ECO:0000313" key="3">
    <source>
        <dbReference type="Proteomes" id="UP000752647"/>
    </source>
</evidence>
<proteinExistence type="predicted"/>
<organism evidence="2 3">
    <name type="scientific">Leuconostoc gasicomitatum</name>
    <dbReference type="NCBI Taxonomy" id="115778"/>
    <lineage>
        <taxon>Bacteria</taxon>
        <taxon>Bacillati</taxon>
        <taxon>Bacillota</taxon>
        <taxon>Bacilli</taxon>
        <taxon>Lactobacillales</taxon>
        <taxon>Lactobacillaceae</taxon>
        <taxon>Leuconostoc</taxon>
        <taxon>Leuconostoc gelidum group</taxon>
    </lineage>
</organism>
<evidence type="ECO:0000313" key="2">
    <source>
        <dbReference type="EMBL" id="MBZ5963335.1"/>
    </source>
</evidence>
<dbReference type="EMBL" id="JAHBFI010000020">
    <property type="protein sequence ID" value="MBZ5963335.1"/>
    <property type="molecule type" value="Genomic_DNA"/>
</dbReference>
<dbReference type="AlphaFoldDB" id="A0A9Q3SX03"/>
<feature type="transmembrane region" description="Helical" evidence="1">
    <location>
        <begin position="100"/>
        <end position="117"/>
    </location>
</feature>
<keyword evidence="1" id="KW-1133">Transmembrane helix</keyword>
<keyword evidence="1" id="KW-0812">Transmembrane</keyword>
<gene>
    <name evidence="2" type="ORF">KIJ12_09295</name>
</gene>
<comment type="caution">
    <text evidence="2">The sequence shown here is derived from an EMBL/GenBank/DDBJ whole genome shotgun (WGS) entry which is preliminary data.</text>
</comment>
<accession>A0A9Q3SX03</accession>
<dbReference type="Proteomes" id="UP000752647">
    <property type="component" value="Unassembled WGS sequence"/>
</dbReference>
<dbReference type="InterPro" id="IPR009898">
    <property type="entry name" value="DUF1440"/>
</dbReference>
<feature type="transmembrane region" description="Helical" evidence="1">
    <location>
        <begin position="137"/>
        <end position="156"/>
    </location>
</feature>
<reference evidence="2" key="1">
    <citation type="submission" date="2021-05" db="EMBL/GenBank/DDBJ databases">
        <title>Pangenome of Leuconostoc gelidum warrants species status for Leuconostoc gelidum subsp. gasicomitatum.</title>
        <authorList>
            <person name="Johansson P."/>
            <person name="Sade E."/>
            <person name="Hultman J."/>
            <person name="Auvinen P."/>
            <person name="Bjorkroth J."/>
        </authorList>
    </citation>
    <scope>NUCLEOTIDE SEQUENCE</scope>
    <source>
        <strain evidence="2">A.21.4</strain>
    </source>
</reference>
<name>A0A9Q3SX03_9LACO</name>
<protein>
    <submittedName>
        <fullName evidence="2">DUF1440 domain-containing protein</fullName>
    </submittedName>
</protein>
<dbReference type="RefSeq" id="WP_089885650.1">
    <property type="nucleotide sequence ID" value="NZ_CBCPIF010000001.1"/>
</dbReference>